<keyword evidence="6" id="KW-1185">Reference proteome</keyword>
<dbReference type="RefSeq" id="WP_305023164.1">
    <property type="nucleotide sequence ID" value="NZ_JAUQTB010000002.1"/>
</dbReference>
<feature type="compositionally biased region" description="Low complexity" evidence="2">
    <location>
        <begin position="26"/>
        <end position="39"/>
    </location>
</feature>
<feature type="domain" description="MurNAc-LAA" evidence="4">
    <location>
        <begin position="140"/>
        <end position="241"/>
    </location>
</feature>
<feature type="region of interest" description="Disordered" evidence="2">
    <location>
        <begin position="26"/>
        <end position="66"/>
    </location>
</feature>
<dbReference type="SUPFAM" id="SSF53187">
    <property type="entry name" value="Zn-dependent exopeptidases"/>
    <property type="match status" value="1"/>
</dbReference>
<dbReference type="SMART" id="SM00646">
    <property type="entry name" value="Ami_3"/>
    <property type="match status" value="1"/>
</dbReference>
<evidence type="ECO:0000256" key="3">
    <source>
        <dbReference type="SAM" id="SignalP"/>
    </source>
</evidence>
<dbReference type="InterPro" id="IPR002508">
    <property type="entry name" value="MurNAc-LAA_cat"/>
</dbReference>
<keyword evidence="1 5" id="KW-0378">Hydrolase</keyword>
<protein>
    <submittedName>
        <fullName evidence="5">N-acetylmuramoyl-L-alanine amidase</fullName>
        <ecNumber evidence="5">3.5.1.28</ecNumber>
    </submittedName>
</protein>
<dbReference type="EMBL" id="JAUQTB010000002">
    <property type="protein sequence ID" value="MDO7905976.1"/>
    <property type="molecule type" value="Genomic_DNA"/>
</dbReference>
<reference evidence="5 6" key="1">
    <citation type="submission" date="2023-07" db="EMBL/GenBank/DDBJ databases">
        <title>Paenibacillus sp. JX-17 nov. isolated from soil.</title>
        <authorList>
            <person name="Wan Y."/>
            <person name="Liu B."/>
        </authorList>
    </citation>
    <scope>NUCLEOTIDE SEQUENCE [LARGE SCALE GENOMIC DNA]</scope>
    <source>
        <strain evidence="5 6">JX-17</strain>
    </source>
</reference>
<sequence length="257" mass="27816">MKHPALVFSLLLGLFVSPAAVHGDSSAAHSGGAAAASSSQPDHPAGGSSPHHPFTEPVIHIDAGHGGIDGGTSHGELLEKDINLAIACRLYTILRSQHFAVLLNRDGDYALSEDNHWHKSRSRHQKDLTQRERLTEELPTAMVISLHVNWSKNASRSGPVVLYQNEGRSVLLASAIQDSLNSLYGTNRLPVWGKPFYLLNQIEEPAVIVETGFISSSQDRERLTSPAFQTQIAEAIAGAVTFYLSAVQHEDPNPTHS</sequence>
<proteinExistence type="predicted"/>
<feature type="chain" id="PRO_5045211719" evidence="3">
    <location>
        <begin position="20"/>
        <end position="257"/>
    </location>
</feature>
<dbReference type="Gene3D" id="3.40.630.40">
    <property type="entry name" value="Zn-dependent exopeptidases"/>
    <property type="match status" value="1"/>
</dbReference>
<evidence type="ECO:0000313" key="5">
    <source>
        <dbReference type="EMBL" id="MDO7905976.1"/>
    </source>
</evidence>
<dbReference type="CDD" id="cd02696">
    <property type="entry name" value="MurNAc-LAA"/>
    <property type="match status" value="1"/>
</dbReference>
<evidence type="ECO:0000256" key="2">
    <source>
        <dbReference type="SAM" id="MobiDB-lite"/>
    </source>
</evidence>
<feature type="signal peptide" evidence="3">
    <location>
        <begin position="1"/>
        <end position="19"/>
    </location>
</feature>
<dbReference type="GO" id="GO:0008745">
    <property type="term" value="F:N-acetylmuramoyl-L-alanine amidase activity"/>
    <property type="evidence" value="ECO:0007669"/>
    <property type="project" value="UniProtKB-EC"/>
</dbReference>
<keyword evidence="3" id="KW-0732">Signal</keyword>
<name>A0ABT9C9P8_9BACL</name>
<evidence type="ECO:0000259" key="4">
    <source>
        <dbReference type="SMART" id="SM00646"/>
    </source>
</evidence>
<dbReference type="Pfam" id="PF01520">
    <property type="entry name" value="Amidase_3"/>
    <property type="match status" value="1"/>
</dbReference>
<organism evidence="5 6">
    <name type="scientific">Paenibacillus lacisoli</name>
    <dbReference type="NCBI Taxonomy" id="3064525"/>
    <lineage>
        <taxon>Bacteria</taxon>
        <taxon>Bacillati</taxon>
        <taxon>Bacillota</taxon>
        <taxon>Bacilli</taxon>
        <taxon>Bacillales</taxon>
        <taxon>Paenibacillaceae</taxon>
        <taxon>Paenibacillus</taxon>
    </lineage>
</organism>
<accession>A0ABT9C9P8</accession>
<dbReference type="EC" id="3.5.1.28" evidence="5"/>
<gene>
    <name evidence="5" type="ORF">Q5741_06025</name>
</gene>
<dbReference type="PANTHER" id="PTHR30404">
    <property type="entry name" value="N-ACETYLMURAMOYL-L-ALANINE AMIDASE"/>
    <property type="match status" value="1"/>
</dbReference>
<dbReference type="PANTHER" id="PTHR30404:SF0">
    <property type="entry name" value="N-ACETYLMURAMOYL-L-ALANINE AMIDASE AMIC"/>
    <property type="match status" value="1"/>
</dbReference>
<comment type="caution">
    <text evidence="5">The sequence shown here is derived from an EMBL/GenBank/DDBJ whole genome shotgun (WGS) entry which is preliminary data.</text>
</comment>
<dbReference type="InterPro" id="IPR050695">
    <property type="entry name" value="N-acetylmuramoyl_amidase_3"/>
</dbReference>
<evidence type="ECO:0000313" key="6">
    <source>
        <dbReference type="Proteomes" id="UP001240171"/>
    </source>
</evidence>
<dbReference type="Proteomes" id="UP001240171">
    <property type="component" value="Unassembled WGS sequence"/>
</dbReference>
<evidence type="ECO:0000256" key="1">
    <source>
        <dbReference type="ARBA" id="ARBA00022801"/>
    </source>
</evidence>